<dbReference type="Pfam" id="PF05970">
    <property type="entry name" value="PIF1"/>
    <property type="match status" value="1"/>
</dbReference>
<name>A0A9D9NF60_9BACT</name>
<dbReference type="InterPro" id="IPR044876">
    <property type="entry name" value="HRDC_dom_sf"/>
</dbReference>
<evidence type="ECO:0000259" key="1">
    <source>
        <dbReference type="PROSITE" id="PS50967"/>
    </source>
</evidence>
<dbReference type="SUPFAM" id="SSF47819">
    <property type="entry name" value="HRDC-like"/>
    <property type="match status" value="1"/>
</dbReference>
<dbReference type="InterPro" id="IPR002121">
    <property type="entry name" value="HRDC_dom"/>
</dbReference>
<proteinExistence type="predicted"/>
<dbReference type="SMART" id="SM00341">
    <property type="entry name" value="HRDC"/>
    <property type="match status" value="1"/>
</dbReference>
<dbReference type="GO" id="GO:0000166">
    <property type="term" value="F:nucleotide binding"/>
    <property type="evidence" value="ECO:0007669"/>
    <property type="project" value="InterPro"/>
</dbReference>
<accession>A0A9D9NF60</accession>
<protein>
    <submittedName>
        <fullName evidence="2">AAA family ATPase</fullName>
    </submittedName>
</protein>
<evidence type="ECO:0000313" key="2">
    <source>
        <dbReference type="EMBL" id="MBO8471153.1"/>
    </source>
</evidence>
<gene>
    <name evidence="2" type="ORF">IAB82_05090</name>
</gene>
<dbReference type="EMBL" id="JADIMB010000071">
    <property type="protein sequence ID" value="MBO8471153.1"/>
    <property type="molecule type" value="Genomic_DNA"/>
</dbReference>
<evidence type="ECO:0000313" key="3">
    <source>
        <dbReference type="Proteomes" id="UP000823603"/>
    </source>
</evidence>
<dbReference type="Gene3D" id="1.10.150.80">
    <property type="entry name" value="HRDC domain"/>
    <property type="match status" value="1"/>
</dbReference>
<dbReference type="SUPFAM" id="SSF52540">
    <property type="entry name" value="P-loop containing nucleoside triphosphate hydrolases"/>
    <property type="match status" value="2"/>
</dbReference>
<dbReference type="InterPro" id="IPR051055">
    <property type="entry name" value="PIF1_helicase"/>
</dbReference>
<feature type="domain" description="HRDC" evidence="1">
    <location>
        <begin position="636"/>
        <end position="716"/>
    </location>
</feature>
<reference evidence="2" key="2">
    <citation type="journal article" date="2021" name="PeerJ">
        <title>Extensive microbial diversity within the chicken gut microbiome revealed by metagenomics and culture.</title>
        <authorList>
            <person name="Gilroy R."/>
            <person name="Ravi A."/>
            <person name="Getino M."/>
            <person name="Pursley I."/>
            <person name="Horton D.L."/>
            <person name="Alikhan N.F."/>
            <person name="Baker D."/>
            <person name="Gharbi K."/>
            <person name="Hall N."/>
            <person name="Watson M."/>
            <person name="Adriaenssens E.M."/>
            <person name="Foster-Nyarko E."/>
            <person name="Jarju S."/>
            <person name="Secka A."/>
            <person name="Antonio M."/>
            <person name="Oren A."/>
            <person name="Chaudhuri R.R."/>
            <person name="La Ragione R."/>
            <person name="Hildebrand F."/>
            <person name="Pallen M.J."/>
        </authorList>
    </citation>
    <scope>NUCLEOTIDE SEQUENCE</scope>
    <source>
        <strain evidence="2">B2-22910</strain>
    </source>
</reference>
<dbReference type="SMART" id="SM00382">
    <property type="entry name" value="AAA"/>
    <property type="match status" value="1"/>
</dbReference>
<dbReference type="InterPro" id="IPR003593">
    <property type="entry name" value="AAA+_ATPase"/>
</dbReference>
<dbReference type="Gene3D" id="3.40.50.300">
    <property type="entry name" value="P-loop containing nucleotide triphosphate hydrolases"/>
    <property type="match status" value="2"/>
</dbReference>
<comment type="caution">
    <text evidence="2">The sequence shown here is derived from an EMBL/GenBank/DDBJ whole genome shotgun (WGS) entry which is preliminary data.</text>
</comment>
<dbReference type="CDD" id="cd18809">
    <property type="entry name" value="SF1_C_RecD"/>
    <property type="match status" value="1"/>
</dbReference>
<dbReference type="GO" id="GO:0003678">
    <property type="term" value="F:DNA helicase activity"/>
    <property type="evidence" value="ECO:0007669"/>
    <property type="project" value="InterPro"/>
</dbReference>
<dbReference type="Pfam" id="PF13538">
    <property type="entry name" value="UvrD_C_2"/>
    <property type="match status" value="1"/>
</dbReference>
<dbReference type="GO" id="GO:0006281">
    <property type="term" value="P:DNA repair"/>
    <property type="evidence" value="ECO:0007669"/>
    <property type="project" value="InterPro"/>
</dbReference>
<dbReference type="Proteomes" id="UP000823603">
    <property type="component" value="Unassembled WGS sequence"/>
</dbReference>
<dbReference type="FunFam" id="3.40.50.300:FF:001498">
    <property type="entry name" value="ATP-dependent DNA helicase"/>
    <property type="match status" value="1"/>
</dbReference>
<sequence>MENNGELEFAGNIVRNTGMNLFLTGKAGTGKTTFLRELKEKCPKRMIVLAPTGIAAINAGGMTIHSFFQLPFAPYVPETSFSSGGARYSCTFGKEKLGIIRSIDLLVIDEISMVRADLLDAVDNALRRSRNVSRPFGGVQLLLIGDLQQLPPVARDEDWQMLKEYYDTPYFFSSHAFRRTGYCMIELKKVYRQKDSDFLHLLNSIRENRCGDKELEVINSRYLPDFRPVKDAGYIRLVTHNYKAQRINRDELDRLPGKTFVFTAEVEGKFPEYSYPTDEELELKEGAQVMFVKNDTSGERRYFNGMLGEVVSLSEDGIEVKSKESGECYSLEKEEWTNARYVLDAQTKEIKEEIEGVFRQYPLKLAWAITIHKSQGLTFDHAVIDAETAFAHGQAYVALSRCRTLQGLVLSAPLTRRSIISDKAVDDFTDMARKTGPDGSMYDSMRKAYFLEQLTGLFDFSEVSASLKKYVRMAEDAFSGIYPQQMERYRKAVAMWDRDVAEVAGKFRLQYTRMSGQSEDCTADSALQERIRAGAGYFMEKLESAADLFMDTAMTPDSKETGKKLREQVLETETLLYVKTALLRSAAEEGFDIARYLKGKAVIPMDAVRIVKERMKKAAAKAETAGKKGNDGAPSDILHPELYRRLAEWRNAEASSLGVPVYVVIRQKAMIGISNFLPASRKELSAIPYLGKTGIEKYGDRILEIVGGYLRESGGDPSVSE</sequence>
<organism evidence="2 3">
    <name type="scientific">Candidatus Cryptobacteroides faecavium</name>
    <dbReference type="NCBI Taxonomy" id="2840762"/>
    <lineage>
        <taxon>Bacteria</taxon>
        <taxon>Pseudomonadati</taxon>
        <taxon>Bacteroidota</taxon>
        <taxon>Bacteroidia</taxon>
        <taxon>Bacteroidales</taxon>
        <taxon>Candidatus Cryptobacteroides</taxon>
    </lineage>
</organism>
<dbReference type="InterPro" id="IPR027417">
    <property type="entry name" value="P-loop_NTPase"/>
</dbReference>
<dbReference type="GO" id="GO:0003676">
    <property type="term" value="F:nucleic acid binding"/>
    <property type="evidence" value="ECO:0007669"/>
    <property type="project" value="InterPro"/>
</dbReference>
<dbReference type="InterPro" id="IPR010285">
    <property type="entry name" value="DNA_helicase_pif1-like_DEAD"/>
</dbReference>
<dbReference type="PANTHER" id="PTHR47642">
    <property type="entry name" value="ATP-DEPENDENT DNA HELICASE"/>
    <property type="match status" value="1"/>
</dbReference>
<dbReference type="Pfam" id="PF00570">
    <property type="entry name" value="HRDC"/>
    <property type="match status" value="1"/>
</dbReference>
<dbReference type="InterPro" id="IPR027785">
    <property type="entry name" value="UvrD-like_helicase_C"/>
</dbReference>
<dbReference type="PROSITE" id="PS50967">
    <property type="entry name" value="HRDC"/>
    <property type="match status" value="1"/>
</dbReference>
<dbReference type="GO" id="GO:0000723">
    <property type="term" value="P:telomere maintenance"/>
    <property type="evidence" value="ECO:0007669"/>
    <property type="project" value="InterPro"/>
</dbReference>
<reference evidence="2" key="1">
    <citation type="submission" date="2020-10" db="EMBL/GenBank/DDBJ databases">
        <authorList>
            <person name="Gilroy R."/>
        </authorList>
    </citation>
    <scope>NUCLEOTIDE SEQUENCE</scope>
    <source>
        <strain evidence="2">B2-22910</strain>
    </source>
</reference>
<dbReference type="InterPro" id="IPR010997">
    <property type="entry name" value="HRDC-like_sf"/>
</dbReference>
<dbReference type="AlphaFoldDB" id="A0A9D9NF60"/>